<dbReference type="InterPro" id="IPR057336">
    <property type="entry name" value="GerAC_N"/>
</dbReference>
<proteinExistence type="inferred from homology"/>
<organism evidence="10 11">
    <name type="scientific">Paenibacillus phyllosphaerae</name>
    <dbReference type="NCBI Taxonomy" id="274593"/>
    <lineage>
        <taxon>Bacteria</taxon>
        <taxon>Bacillati</taxon>
        <taxon>Bacillota</taxon>
        <taxon>Bacilli</taxon>
        <taxon>Bacillales</taxon>
        <taxon>Paenibacillaceae</taxon>
        <taxon>Paenibacillus</taxon>
    </lineage>
</organism>
<gene>
    <name evidence="10" type="ORF">FHS18_006633</name>
</gene>
<keyword evidence="5" id="KW-0472">Membrane</keyword>
<dbReference type="RefSeq" id="WP_183604548.1">
    <property type="nucleotide sequence ID" value="NZ_JACHXK010000034.1"/>
</dbReference>
<keyword evidence="7" id="KW-0449">Lipoprotein</keyword>
<evidence type="ECO:0000256" key="4">
    <source>
        <dbReference type="ARBA" id="ARBA00022729"/>
    </source>
</evidence>
<dbReference type="InterPro" id="IPR008844">
    <property type="entry name" value="Spore_GerAC-like"/>
</dbReference>
<dbReference type="PROSITE" id="PS51257">
    <property type="entry name" value="PROKAR_LIPOPROTEIN"/>
    <property type="match status" value="1"/>
</dbReference>
<dbReference type="InterPro" id="IPR038501">
    <property type="entry name" value="Spore_GerAC_C_sf"/>
</dbReference>
<dbReference type="Proteomes" id="UP000570361">
    <property type="component" value="Unassembled WGS sequence"/>
</dbReference>
<feature type="domain" description="Spore germination protein N-terminal" evidence="9">
    <location>
        <begin position="26"/>
        <end position="205"/>
    </location>
</feature>
<evidence type="ECO:0000313" key="10">
    <source>
        <dbReference type="EMBL" id="MBB3114512.1"/>
    </source>
</evidence>
<evidence type="ECO:0000256" key="3">
    <source>
        <dbReference type="ARBA" id="ARBA00022544"/>
    </source>
</evidence>
<reference evidence="10 11" key="1">
    <citation type="submission" date="2020-08" db="EMBL/GenBank/DDBJ databases">
        <title>Genomic Encyclopedia of Type Strains, Phase III (KMG-III): the genomes of soil and plant-associated and newly described type strains.</title>
        <authorList>
            <person name="Whitman W."/>
        </authorList>
    </citation>
    <scope>NUCLEOTIDE SEQUENCE [LARGE SCALE GENOMIC DNA]</scope>
    <source>
        <strain evidence="10 11">CECT 5862</strain>
    </source>
</reference>
<keyword evidence="6" id="KW-0564">Palmitate</keyword>
<evidence type="ECO:0000256" key="5">
    <source>
        <dbReference type="ARBA" id="ARBA00023136"/>
    </source>
</evidence>
<evidence type="ECO:0000256" key="2">
    <source>
        <dbReference type="ARBA" id="ARBA00007886"/>
    </source>
</evidence>
<accession>A0A7W5B592</accession>
<evidence type="ECO:0000259" key="9">
    <source>
        <dbReference type="Pfam" id="PF25198"/>
    </source>
</evidence>
<dbReference type="PANTHER" id="PTHR35789">
    <property type="entry name" value="SPORE GERMINATION PROTEIN B3"/>
    <property type="match status" value="1"/>
</dbReference>
<protein>
    <submittedName>
        <fullName evidence="10">Ger(X)C family germination protein</fullName>
    </submittedName>
</protein>
<evidence type="ECO:0000256" key="7">
    <source>
        <dbReference type="ARBA" id="ARBA00023288"/>
    </source>
</evidence>
<dbReference type="PANTHER" id="PTHR35789:SF1">
    <property type="entry name" value="SPORE GERMINATION PROTEIN B3"/>
    <property type="match status" value="1"/>
</dbReference>
<keyword evidence="11" id="KW-1185">Reference proteome</keyword>
<evidence type="ECO:0000256" key="6">
    <source>
        <dbReference type="ARBA" id="ARBA00023139"/>
    </source>
</evidence>
<dbReference type="Pfam" id="PF25198">
    <property type="entry name" value="Spore_GerAC_N"/>
    <property type="match status" value="1"/>
</dbReference>
<dbReference type="GO" id="GO:0009847">
    <property type="term" value="P:spore germination"/>
    <property type="evidence" value="ECO:0007669"/>
    <property type="project" value="InterPro"/>
</dbReference>
<name>A0A7W5B592_9BACL</name>
<feature type="domain" description="Spore germination GerAC-like C-terminal" evidence="8">
    <location>
        <begin position="214"/>
        <end position="378"/>
    </location>
</feature>
<evidence type="ECO:0000256" key="1">
    <source>
        <dbReference type="ARBA" id="ARBA00004635"/>
    </source>
</evidence>
<dbReference type="GO" id="GO:0016020">
    <property type="term" value="C:membrane"/>
    <property type="evidence" value="ECO:0007669"/>
    <property type="project" value="UniProtKB-SubCell"/>
</dbReference>
<keyword evidence="4" id="KW-0732">Signal</keyword>
<sequence length="382" mass="43230">MPLARRICPIFLLLSAMSVLLCGCWDRREIEERTSVVAVGIDTVQGHKELIEVSVQIPIPIRIAGSGGAGTGGGNGKTVQVESARGRTVLDAMKNLQKKLNQQLFYGHTRVIAISEDAARLGVNSLFDPFRRDPEIRRLLWLLVIKGKAFDALNINPNLEQIPTVYIMTMIENGSKAGTITDVNLGQFFIKLTTDGRQPFLNYFQVKAGSLRWNGIALFRDDQMVGTLNDEQSWSLLRLAEKKNGSNITYNYDNDPAKKVTLSMDYLRRREKISYKNDQVQVHIRVDMESNLLEKTFDSNLFKASEIKKLEQGAEVYLEKNAMSLIQALQKTYRTDALGIGARVRAFHPEIWKKVNWNEAFTEANITVDFRVNLRNTGMEMQ</sequence>
<evidence type="ECO:0000313" key="11">
    <source>
        <dbReference type="Proteomes" id="UP000570361"/>
    </source>
</evidence>
<keyword evidence="3" id="KW-0309">Germination</keyword>
<dbReference type="EMBL" id="JACHXK010000034">
    <property type="protein sequence ID" value="MBB3114512.1"/>
    <property type="molecule type" value="Genomic_DNA"/>
</dbReference>
<comment type="subcellular location">
    <subcellularLocation>
        <location evidence="1">Membrane</location>
        <topology evidence="1">Lipid-anchor</topology>
    </subcellularLocation>
</comment>
<evidence type="ECO:0000259" key="8">
    <source>
        <dbReference type="Pfam" id="PF05504"/>
    </source>
</evidence>
<dbReference type="Pfam" id="PF05504">
    <property type="entry name" value="Spore_GerAC"/>
    <property type="match status" value="1"/>
</dbReference>
<comment type="similarity">
    <text evidence="2">Belongs to the GerABKC lipoprotein family.</text>
</comment>
<dbReference type="Gene3D" id="3.30.300.210">
    <property type="entry name" value="Nutrient germinant receptor protein C, domain 3"/>
    <property type="match status" value="1"/>
</dbReference>
<dbReference type="InterPro" id="IPR046953">
    <property type="entry name" value="Spore_GerAC-like_C"/>
</dbReference>
<dbReference type="NCBIfam" id="TIGR02887">
    <property type="entry name" value="spore_ger_x_C"/>
    <property type="match status" value="1"/>
</dbReference>
<dbReference type="AlphaFoldDB" id="A0A7W5B592"/>
<comment type="caution">
    <text evidence="10">The sequence shown here is derived from an EMBL/GenBank/DDBJ whole genome shotgun (WGS) entry which is preliminary data.</text>
</comment>